<dbReference type="InterPro" id="IPR050807">
    <property type="entry name" value="TransReg_Diox_bact_type"/>
</dbReference>
<evidence type="ECO:0000313" key="8">
    <source>
        <dbReference type="EMBL" id="VAX22594.1"/>
    </source>
</evidence>
<reference evidence="8" key="1">
    <citation type="submission" date="2018-06" db="EMBL/GenBank/DDBJ databases">
        <authorList>
            <person name="Zhirakovskaya E."/>
        </authorList>
    </citation>
    <scope>NUCLEOTIDE SEQUENCE</scope>
</reference>
<dbReference type="CDD" id="cd00093">
    <property type="entry name" value="HTH_XRE"/>
    <property type="match status" value="1"/>
</dbReference>
<dbReference type="Pfam" id="PF09685">
    <property type="entry name" value="MamF_MmsF"/>
    <property type="match status" value="1"/>
</dbReference>
<dbReference type="Gene3D" id="1.10.260.40">
    <property type="entry name" value="lambda repressor-like DNA-binding domains"/>
    <property type="match status" value="1"/>
</dbReference>
<keyword evidence="5 6" id="KW-0472">Membrane</keyword>
<dbReference type="InterPro" id="IPR010982">
    <property type="entry name" value="Lambda_DNA-bd_dom_sf"/>
</dbReference>
<dbReference type="SMART" id="SM00530">
    <property type="entry name" value="HTH_XRE"/>
    <property type="match status" value="1"/>
</dbReference>
<dbReference type="GO" id="GO:0003700">
    <property type="term" value="F:DNA-binding transcription factor activity"/>
    <property type="evidence" value="ECO:0007669"/>
    <property type="project" value="TreeGrafter"/>
</dbReference>
<evidence type="ECO:0000256" key="5">
    <source>
        <dbReference type="ARBA" id="ARBA00023136"/>
    </source>
</evidence>
<sequence length="170" mass="19346">MKQPELGNKVEDLRKQKGLTQEELALRCGLNISTVQKVEDGSITPNLATIKLLAEELEFEYTAEGSEDSKFWLITLHLSNFFCIVVIPLVIWAWKKDEDPEIDRQGKDVINFQISMVIYLFTSAILVFVLIGIVFLLALGGYITIITIINTMKVVSEKSYKYPLTIKFIK</sequence>
<evidence type="ECO:0000259" key="7">
    <source>
        <dbReference type="PROSITE" id="PS50943"/>
    </source>
</evidence>
<evidence type="ECO:0000256" key="4">
    <source>
        <dbReference type="ARBA" id="ARBA00023125"/>
    </source>
</evidence>
<accession>A0A3B1CEV8</accession>
<dbReference type="InterPro" id="IPR001387">
    <property type="entry name" value="Cro/C1-type_HTH"/>
</dbReference>
<name>A0A3B1CEV8_9ZZZZ</name>
<feature type="transmembrane region" description="Helical" evidence="6">
    <location>
        <begin position="114"/>
        <end position="143"/>
    </location>
</feature>
<keyword evidence="4" id="KW-0238">DNA-binding</keyword>
<evidence type="ECO:0000256" key="3">
    <source>
        <dbReference type="ARBA" id="ARBA00022989"/>
    </source>
</evidence>
<dbReference type="AlphaFoldDB" id="A0A3B1CEV8"/>
<protein>
    <recommendedName>
        <fullName evidence="7">HTH cro/C1-type domain-containing protein</fullName>
    </recommendedName>
</protein>
<evidence type="ECO:0000256" key="2">
    <source>
        <dbReference type="ARBA" id="ARBA00022692"/>
    </source>
</evidence>
<keyword evidence="2 6" id="KW-0812">Transmembrane</keyword>
<organism evidence="8">
    <name type="scientific">hydrothermal vent metagenome</name>
    <dbReference type="NCBI Taxonomy" id="652676"/>
    <lineage>
        <taxon>unclassified sequences</taxon>
        <taxon>metagenomes</taxon>
        <taxon>ecological metagenomes</taxon>
    </lineage>
</organism>
<proteinExistence type="predicted"/>
<dbReference type="PROSITE" id="PS50943">
    <property type="entry name" value="HTH_CROC1"/>
    <property type="match status" value="1"/>
</dbReference>
<dbReference type="GO" id="GO:0003677">
    <property type="term" value="F:DNA binding"/>
    <property type="evidence" value="ECO:0007669"/>
    <property type="project" value="UniProtKB-KW"/>
</dbReference>
<dbReference type="Pfam" id="PF01381">
    <property type="entry name" value="HTH_3"/>
    <property type="match status" value="1"/>
</dbReference>
<dbReference type="EMBL" id="UOGD01000231">
    <property type="protein sequence ID" value="VAX22594.1"/>
    <property type="molecule type" value="Genomic_DNA"/>
</dbReference>
<dbReference type="SUPFAM" id="SSF47413">
    <property type="entry name" value="lambda repressor-like DNA-binding domains"/>
    <property type="match status" value="1"/>
</dbReference>
<feature type="domain" description="HTH cro/C1-type" evidence="7">
    <location>
        <begin position="10"/>
        <end position="64"/>
    </location>
</feature>
<dbReference type="PANTHER" id="PTHR46797:SF1">
    <property type="entry name" value="METHYLPHOSPHONATE SYNTHASE"/>
    <property type="match status" value="1"/>
</dbReference>
<comment type="subcellular location">
    <subcellularLocation>
        <location evidence="1">Membrane</location>
        <topology evidence="1">Multi-pass membrane protein</topology>
    </subcellularLocation>
</comment>
<dbReference type="InterPro" id="IPR019109">
    <property type="entry name" value="MamF_MmsF"/>
</dbReference>
<evidence type="ECO:0000256" key="6">
    <source>
        <dbReference type="SAM" id="Phobius"/>
    </source>
</evidence>
<dbReference type="GO" id="GO:0005829">
    <property type="term" value="C:cytosol"/>
    <property type="evidence" value="ECO:0007669"/>
    <property type="project" value="TreeGrafter"/>
</dbReference>
<keyword evidence="3 6" id="KW-1133">Transmembrane helix</keyword>
<dbReference type="PANTHER" id="PTHR46797">
    <property type="entry name" value="HTH-TYPE TRANSCRIPTIONAL REGULATOR"/>
    <property type="match status" value="1"/>
</dbReference>
<evidence type="ECO:0000256" key="1">
    <source>
        <dbReference type="ARBA" id="ARBA00004141"/>
    </source>
</evidence>
<feature type="transmembrane region" description="Helical" evidence="6">
    <location>
        <begin position="71"/>
        <end position="94"/>
    </location>
</feature>
<gene>
    <name evidence="8" type="ORF">MNBD_IGNAVI01-2001</name>
</gene>